<gene>
    <name evidence="1" type="ORF">ACAOBT_LOCUS2559</name>
</gene>
<reference evidence="1" key="1">
    <citation type="submission" date="2022-03" db="EMBL/GenBank/DDBJ databases">
        <authorList>
            <person name="Sayadi A."/>
        </authorList>
    </citation>
    <scope>NUCLEOTIDE SEQUENCE</scope>
</reference>
<dbReference type="Proteomes" id="UP001152888">
    <property type="component" value="Unassembled WGS sequence"/>
</dbReference>
<comment type="caution">
    <text evidence="1">The sequence shown here is derived from an EMBL/GenBank/DDBJ whole genome shotgun (WGS) entry which is preliminary data.</text>
</comment>
<dbReference type="OrthoDB" id="2430314at2759"/>
<evidence type="ECO:0000313" key="1">
    <source>
        <dbReference type="EMBL" id="CAH1958269.1"/>
    </source>
</evidence>
<evidence type="ECO:0000313" key="2">
    <source>
        <dbReference type="Proteomes" id="UP001152888"/>
    </source>
</evidence>
<keyword evidence="2" id="KW-1185">Reference proteome</keyword>
<dbReference type="AlphaFoldDB" id="A0A9P0JR53"/>
<protein>
    <recommendedName>
        <fullName evidence="3">Transposase</fullName>
    </recommendedName>
</protein>
<sequence length="87" mass="10435">MDYDVNAYSSDKDARRPKIIRHRPNYFDDLDFLARFRLSKNTVETLLDQVYEDLVYPTSRNNCLTPKQQLLLALRYYANGNFFNCCW</sequence>
<dbReference type="EMBL" id="CAKOFQ010006676">
    <property type="protein sequence ID" value="CAH1958269.1"/>
    <property type="molecule type" value="Genomic_DNA"/>
</dbReference>
<name>A0A9P0JR53_ACAOB</name>
<accession>A0A9P0JR53</accession>
<proteinExistence type="predicted"/>
<organism evidence="1 2">
    <name type="scientific">Acanthoscelides obtectus</name>
    <name type="common">Bean weevil</name>
    <name type="synonym">Bruchus obtectus</name>
    <dbReference type="NCBI Taxonomy" id="200917"/>
    <lineage>
        <taxon>Eukaryota</taxon>
        <taxon>Metazoa</taxon>
        <taxon>Ecdysozoa</taxon>
        <taxon>Arthropoda</taxon>
        <taxon>Hexapoda</taxon>
        <taxon>Insecta</taxon>
        <taxon>Pterygota</taxon>
        <taxon>Neoptera</taxon>
        <taxon>Endopterygota</taxon>
        <taxon>Coleoptera</taxon>
        <taxon>Polyphaga</taxon>
        <taxon>Cucujiformia</taxon>
        <taxon>Chrysomeloidea</taxon>
        <taxon>Chrysomelidae</taxon>
        <taxon>Bruchinae</taxon>
        <taxon>Bruchini</taxon>
        <taxon>Acanthoscelides</taxon>
    </lineage>
</organism>
<evidence type="ECO:0008006" key="3">
    <source>
        <dbReference type="Google" id="ProtNLM"/>
    </source>
</evidence>